<feature type="compositionally biased region" description="Basic and acidic residues" evidence="11">
    <location>
        <begin position="8"/>
        <end position="17"/>
    </location>
</feature>
<evidence type="ECO:0000256" key="11">
    <source>
        <dbReference type="SAM" id="MobiDB-lite"/>
    </source>
</evidence>
<evidence type="ECO:0000256" key="2">
    <source>
        <dbReference type="ARBA" id="ARBA00022448"/>
    </source>
</evidence>
<evidence type="ECO:0000313" key="15">
    <source>
        <dbReference type="EMBL" id="KFI60168.1"/>
    </source>
</evidence>
<comment type="function">
    <text evidence="8">ABC transporter involved in fatty acid import. Transmembrane domains (TMD) form a pore in the membrane and the ATP-binding domain (NBD) is responsible for energy generation.</text>
</comment>
<dbReference type="GO" id="GO:0090374">
    <property type="term" value="P:oligopeptide export from mitochondrion"/>
    <property type="evidence" value="ECO:0007669"/>
    <property type="project" value="TreeGrafter"/>
</dbReference>
<evidence type="ECO:0000256" key="3">
    <source>
        <dbReference type="ARBA" id="ARBA00022692"/>
    </source>
</evidence>
<dbReference type="FunFam" id="3.40.50.300:FF:000287">
    <property type="entry name" value="Multidrug ABC transporter ATP-binding protein"/>
    <property type="match status" value="1"/>
</dbReference>
<dbReference type="InterPro" id="IPR003439">
    <property type="entry name" value="ABC_transporter-like_ATP-bd"/>
</dbReference>
<gene>
    <name evidence="15" type="ORF">BIGA_1672</name>
</gene>
<keyword evidence="16" id="KW-1185">Reference proteome</keyword>
<dbReference type="Proteomes" id="UP000029046">
    <property type="component" value="Unassembled WGS sequence"/>
</dbReference>
<keyword evidence="5" id="KW-0067">ATP-binding</keyword>
<evidence type="ECO:0000259" key="13">
    <source>
        <dbReference type="PROSITE" id="PS50893"/>
    </source>
</evidence>
<keyword evidence="3 12" id="KW-0812">Transmembrane</keyword>
<evidence type="ECO:0000256" key="4">
    <source>
        <dbReference type="ARBA" id="ARBA00022741"/>
    </source>
</evidence>
<name>A0A087AN18_9BIFI</name>
<feature type="transmembrane region" description="Helical" evidence="12">
    <location>
        <begin position="124"/>
        <end position="145"/>
    </location>
</feature>
<keyword evidence="15" id="KW-0378">Hydrolase</keyword>
<comment type="caution">
    <text evidence="15">The sequence shown here is derived from an EMBL/GenBank/DDBJ whole genome shotgun (WGS) entry which is preliminary data.</text>
</comment>
<sequence length="634" mass="70914">MTQTTETDETRRDEAAARGDCSATDTPRDPIVQADLAPDEEELEVPRDLKRTIRRLWDASREQQWRLYVVGVSLVFYVIITLAGPIYTAYLLDLLWDKIQAAFATGETFTITWMDGGIQTMGLLLLYTVQWVFYSAQTFIMASFAERLNLKLRNQVGAKLTRLPLKYFDAHQPGRIISRVTNDLDKTSEVLQTGLLRLLVAVGNVTGAVIMMFTINVWLTLIFLVFAIGSGVVTKVVARKTLILAAERQRSVGILTGHVEEAYSGRAIIRAFNQEDSSSRRIHEATQDLADTTRRADFITNAINPAIRLITRFSQVFIAVLGGFFLVAGNLTIGTFQAFFQYINQASEPLTEMSFMINSLQSALASVERVFDILDEDEIEPDPAEPERVAEPISGRVDFEHVKFGYDPDRPLMKDVSFTAEPGHRTAIVGTTGAGKTTLINLLMRFYEIDGGHIRLDGVDTHDMDRMDLRRHFGMVLQDAWLFDGTIAENIAYGRPDATREQIIEAAKMARVDYFVRTLPDGYDTRLSNDAENISQGQRQLLTIARVILCDPKILILDEATSSVDTHTEQEIGKAMDTLMHGRTSFVIAHRLSTIVDADLILVMDHGTIIEQGTHAELLAADGAYARLYNSQFA</sequence>
<evidence type="ECO:0000313" key="16">
    <source>
        <dbReference type="Proteomes" id="UP000029046"/>
    </source>
</evidence>
<evidence type="ECO:0000256" key="1">
    <source>
        <dbReference type="ARBA" id="ARBA00004651"/>
    </source>
</evidence>
<dbReference type="GO" id="GO:0005886">
    <property type="term" value="C:plasma membrane"/>
    <property type="evidence" value="ECO:0007669"/>
    <property type="project" value="UniProtKB-SubCell"/>
</dbReference>
<dbReference type="InterPro" id="IPR017871">
    <property type="entry name" value="ABC_transporter-like_CS"/>
</dbReference>
<dbReference type="Pfam" id="PF00664">
    <property type="entry name" value="ABC_membrane"/>
    <property type="match status" value="1"/>
</dbReference>
<comment type="similarity">
    <text evidence="9">Belongs to the ABC transporter superfamily. Lipid exporter (TC 3.A.1.106) family.</text>
</comment>
<accession>A0A087AN18</accession>
<feature type="region of interest" description="Disordered" evidence="11">
    <location>
        <begin position="1"/>
        <end position="34"/>
    </location>
</feature>
<feature type="domain" description="ABC transmembrane type-1" evidence="14">
    <location>
        <begin position="69"/>
        <end position="362"/>
    </location>
</feature>
<organism evidence="15 16">
    <name type="scientific">Bifidobacterium pullorum subsp. gallinarum</name>
    <dbReference type="NCBI Taxonomy" id="78344"/>
    <lineage>
        <taxon>Bacteria</taxon>
        <taxon>Bacillati</taxon>
        <taxon>Actinomycetota</taxon>
        <taxon>Actinomycetes</taxon>
        <taxon>Bifidobacteriales</taxon>
        <taxon>Bifidobacteriaceae</taxon>
        <taxon>Bifidobacterium</taxon>
    </lineage>
</organism>
<dbReference type="PROSITE" id="PS50893">
    <property type="entry name" value="ABC_TRANSPORTER_2"/>
    <property type="match status" value="1"/>
</dbReference>
<dbReference type="PROSITE" id="PS50929">
    <property type="entry name" value="ABC_TM1F"/>
    <property type="match status" value="1"/>
</dbReference>
<dbReference type="AlphaFoldDB" id="A0A087AN18"/>
<feature type="domain" description="ABC transporter" evidence="13">
    <location>
        <begin position="397"/>
        <end position="631"/>
    </location>
</feature>
<evidence type="ECO:0000256" key="6">
    <source>
        <dbReference type="ARBA" id="ARBA00022989"/>
    </source>
</evidence>
<dbReference type="RefSeq" id="WP_081929583.1">
    <property type="nucleotide sequence ID" value="NZ_JGYX01000006.1"/>
</dbReference>
<dbReference type="Gene3D" id="1.20.1560.10">
    <property type="entry name" value="ABC transporter type 1, transmembrane domain"/>
    <property type="match status" value="1"/>
</dbReference>
<feature type="transmembrane region" description="Helical" evidence="12">
    <location>
        <begin position="65"/>
        <end position="87"/>
    </location>
</feature>
<evidence type="ECO:0000256" key="10">
    <source>
        <dbReference type="ARBA" id="ARBA00071747"/>
    </source>
</evidence>
<comment type="subcellular location">
    <subcellularLocation>
        <location evidence="1">Cell membrane</location>
        <topology evidence="1">Multi-pass membrane protein</topology>
    </subcellularLocation>
</comment>
<proteinExistence type="inferred from homology"/>
<dbReference type="OrthoDB" id="9806127at2"/>
<evidence type="ECO:0000259" key="14">
    <source>
        <dbReference type="PROSITE" id="PS50929"/>
    </source>
</evidence>
<dbReference type="InterPro" id="IPR039421">
    <property type="entry name" value="Type_1_exporter"/>
</dbReference>
<evidence type="ECO:0000256" key="12">
    <source>
        <dbReference type="SAM" id="Phobius"/>
    </source>
</evidence>
<protein>
    <recommendedName>
        <fullName evidence="10">Fatty acid ABC transporter ATP-binding/permease protein</fullName>
    </recommendedName>
</protein>
<feature type="transmembrane region" description="Helical" evidence="12">
    <location>
        <begin position="195"/>
        <end position="215"/>
    </location>
</feature>
<evidence type="ECO:0000256" key="9">
    <source>
        <dbReference type="ARBA" id="ARBA00061644"/>
    </source>
</evidence>
<dbReference type="GO" id="GO:0005524">
    <property type="term" value="F:ATP binding"/>
    <property type="evidence" value="ECO:0007669"/>
    <property type="project" value="UniProtKB-KW"/>
</dbReference>
<dbReference type="SUPFAM" id="SSF52540">
    <property type="entry name" value="P-loop containing nucleoside triphosphate hydrolases"/>
    <property type="match status" value="1"/>
</dbReference>
<dbReference type="CDD" id="cd03254">
    <property type="entry name" value="ABCC_Glucan_exporter_like"/>
    <property type="match status" value="1"/>
</dbReference>
<dbReference type="EMBL" id="JGYX01000006">
    <property type="protein sequence ID" value="KFI60168.1"/>
    <property type="molecule type" value="Genomic_DNA"/>
</dbReference>
<dbReference type="InterPro" id="IPR027417">
    <property type="entry name" value="P-loop_NTPase"/>
</dbReference>
<dbReference type="PANTHER" id="PTHR43394:SF7">
    <property type="entry name" value="ABC TRANSPORTER B FAMILY MEMBER 28"/>
    <property type="match status" value="1"/>
</dbReference>
<dbReference type="InterPro" id="IPR036640">
    <property type="entry name" value="ABC1_TM_sf"/>
</dbReference>
<dbReference type="CDD" id="cd18547">
    <property type="entry name" value="ABC_6TM_Tm288_like"/>
    <property type="match status" value="1"/>
</dbReference>
<keyword evidence="7 12" id="KW-0472">Membrane</keyword>
<dbReference type="SUPFAM" id="SSF90123">
    <property type="entry name" value="ABC transporter transmembrane region"/>
    <property type="match status" value="1"/>
</dbReference>
<dbReference type="Gene3D" id="3.40.50.300">
    <property type="entry name" value="P-loop containing nucleotide triphosphate hydrolases"/>
    <property type="match status" value="1"/>
</dbReference>
<keyword evidence="4" id="KW-0547">Nucleotide-binding</keyword>
<keyword evidence="2" id="KW-0813">Transport</keyword>
<feature type="transmembrane region" description="Helical" evidence="12">
    <location>
        <begin position="221"/>
        <end position="238"/>
    </location>
</feature>
<dbReference type="Pfam" id="PF00005">
    <property type="entry name" value="ABC_tran"/>
    <property type="match status" value="1"/>
</dbReference>
<dbReference type="PANTHER" id="PTHR43394">
    <property type="entry name" value="ATP-DEPENDENT PERMEASE MDL1, MITOCHONDRIAL"/>
    <property type="match status" value="1"/>
</dbReference>
<dbReference type="SMART" id="SM00382">
    <property type="entry name" value="AAA"/>
    <property type="match status" value="1"/>
</dbReference>
<dbReference type="eggNOG" id="COG1132">
    <property type="taxonomic scope" value="Bacteria"/>
</dbReference>
<feature type="transmembrane region" description="Helical" evidence="12">
    <location>
        <begin position="316"/>
        <end position="340"/>
    </location>
</feature>
<evidence type="ECO:0000256" key="7">
    <source>
        <dbReference type="ARBA" id="ARBA00023136"/>
    </source>
</evidence>
<dbReference type="InterPro" id="IPR011527">
    <property type="entry name" value="ABC1_TM_dom"/>
</dbReference>
<evidence type="ECO:0000256" key="8">
    <source>
        <dbReference type="ARBA" id="ARBA00055053"/>
    </source>
</evidence>
<dbReference type="GO" id="GO:0015421">
    <property type="term" value="F:ABC-type oligopeptide transporter activity"/>
    <property type="evidence" value="ECO:0007669"/>
    <property type="project" value="TreeGrafter"/>
</dbReference>
<evidence type="ECO:0000256" key="5">
    <source>
        <dbReference type="ARBA" id="ARBA00022840"/>
    </source>
</evidence>
<dbReference type="PROSITE" id="PS00211">
    <property type="entry name" value="ABC_TRANSPORTER_1"/>
    <property type="match status" value="1"/>
</dbReference>
<keyword evidence="6 12" id="KW-1133">Transmembrane helix</keyword>
<reference evidence="15 16" key="1">
    <citation type="submission" date="2014-03" db="EMBL/GenBank/DDBJ databases">
        <title>Genomics of Bifidobacteria.</title>
        <authorList>
            <person name="Ventura M."/>
            <person name="Milani C."/>
            <person name="Lugli G.A."/>
        </authorList>
    </citation>
    <scope>NUCLEOTIDE SEQUENCE [LARGE SCALE GENOMIC DNA]</scope>
    <source>
        <strain evidence="15 16">LMG 11586</strain>
    </source>
</reference>
<dbReference type="GO" id="GO:0016887">
    <property type="term" value="F:ATP hydrolysis activity"/>
    <property type="evidence" value="ECO:0007669"/>
    <property type="project" value="InterPro"/>
</dbReference>
<dbReference type="InterPro" id="IPR003593">
    <property type="entry name" value="AAA+_ATPase"/>
</dbReference>